<keyword evidence="3" id="KW-0862">Zinc</keyword>
<evidence type="ECO:0000256" key="1">
    <source>
        <dbReference type="ARBA" id="ARBA00022723"/>
    </source>
</evidence>
<proteinExistence type="predicted"/>
<sequence length="507" mass="57153">MSASPEHHPSETASPIPDKDQFSFWAKKLGIANLKENRVKWNNDWEKALKSFKNAREVVETMKDLFKGDDGSDSDAQPSDQSLMEELQDVVRKRQTAAKGFVKEILDLGHLDTIWILLDVSEKKRHVLQGLQNASNISFLLGQDSRAFCPEITVTQMISRNGQGFVDFINTYHELAQATDPEKLYFFPSPWWEEAANDAANPMSAKARFTYEFATMLRNDFLASFVMGILLSISGDISKGHKGMKPVINFMENTDGFFAQSIADAKAGLREKPLIRCDNCTKTPEEIGPDTHFMACSTCKSKLNFIVHYCSQECQKADWKTHKPNCGKKRVSKGLPGTAGDSLWMHKDPSVEFVRDLPTNAGGKEMIRAIGIAPAQYTRPQALELQVSMLEKDKDADYFLFNTKGEPVRFVIDDLWTKFNFRTIRRTAMAQADNHGSEALGEYMIKVMGKSPGLSRERILTQLVAEYGIEARRKVAVFEKRAAEAGRGLTFIESYSENIRKVMPRFG</sequence>
<keyword evidence="7" id="KW-1185">Reference proteome</keyword>
<evidence type="ECO:0000313" key="7">
    <source>
        <dbReference type="Proteomes" id="UP000053820"/>
    </source>
</evidence>
<dbReference type="InterPro" id="IPR002893">
    <property type="entry name" value="Znf_MYND"/>
</dbReference>
<evidence type="ECO:0000256" key="3">
    <source>
        <dbReference type="ARBA" id="ARBA00022833"/>
    </source>
</evidence>
<dbReference type="GO" id="GO:0008270">
    <property type="term" value="F:zinc ion binding"/>
    <property type="evidence" value="ECO:0007669"/>
    <property type="project" value="UniProtKB-KW"/>
</dbReference>
<feature type="domain" description="MYND-type" evidence="5">
    <location>
        <begin position="277"/>
        <end position="326"/>
    </location>
</feature>
<protein>
    <recommendedName>
        <fullName evidence="5">MYND-type domain-containing protein</fullName>
    </recommendedName>
</protein>
<evidence type="ECO:0000256" key="2">
    <source>
        <dbReference type="ARBA" id="ARBA00022771"/>
    </source>
</evidence>
<keyword evidence="2 4" id="KW-0863">Zinc-finger</keyword>
<dbReference type="OrthoDB" id="5231159at2759"/>
<dbReference type="SUPFAM" id="SSF144232">
    <property type="entry name" value="HIT/MYND zinc finger-like"/>
    <property type="match status" value="1"/>
</dbReference>
<dbReference type="AlphaFoldDB" id="A0A0C9VRB5"/>
<organism evidence="6 7">
    <name type="scientific">Hydnomerulius pinastri MD-312</name>
    <dbReference type="NCBI Taxonomy" id="994086"/>
    <lineage>
        <taxon>Eukaryota</taxon>
        <taxon>Fungi</taxon>
        <taxon>Dikarya</taxon>
        <taxon>Basidiomycota</taxon>
        <taxon>Agaricomycotina</taxon>
        <taxon>Agaricomycetes</taxon>
        <taxon>Agaricomycetidae</taxon>
        <taxon>Boletales</taxon>
        <taxon>Boletales incertae sedis</taxon>
        <taxon>Leucogyrophana</taxon>
    </lineage>
</organism>
<evidence type="ECO:0000313" key="6">
    <source>
        <dbReference type="EMBL" id="KIJ60355.1"/>
    </source>
</evidence>
<dbReference type="Proteomes" id="UP000053820">
    <property type="component" value="Unassembled WGS sequence"/>
</dbReference>
<reference evidence="6 7" key="1">
    <citation type="submission" date="2014-04" db="EMBL/GenBank/DDBJ databases">
        <title>Evolutionary Origins and Diversification of the Mycorrhizal Mutualists.</title>
        <authorList>
            <consortium name="DOE Joint Genome Institute"/>
            <consortium name="Mycorrhizal Genomics Consortium"/>
            <person name="Kohler A."/>
            <person name="Kuo A."/>
            <person name="Nagy L.G."/>
            <person name="Floudas D."/>
            <person name="Copeland A."/>
            <person name="Barry K.W."/>
            <person name="Cichocki N."/>
            <person name="Veneault-Fourrey C."/>
            <person name="LaButti K."/>
            <person name="Lindquist E.A."/>
            <person name="Lipzen A."/>
            <person name="Lundell T."/>
            <person name="Morin E."/>
            <person name="Murat C."/>
            <person name="Riley R."/>
            <person name="Ohm R."/>
            <person name="Sun H."/>
            <person name="Tunlid A."/>
            <person name="Henrissat B."/>
            <person name="Grigoriev I.V."/>
            <person name="Hibbett D.S."/>
            <person name="Martin F."/>
        </authorList>
    </citation>
    <scope>NUCLEOTIDE SEQUENCE [LARGE SCALE GENOMIC DNA]</scope>
    <source>
        <strain evidence="6 7">MD-312</strain>
    </source>
</reference>
<name>A0A0C9VRB5_9AGAM</name>
<gene>
    <name evidence="6" type="ORF">HYDPIDRAFT_117259</name>
</gene>
<evidence type="ECO:0000256" key="4">
    <source>
        <dbReference type="PROSITE-ProRule" id="PRU00134"/>
    </source>
</evidence>
<dbReference type="PROSITE" id="PS50865">
    <property type="entry name" value="ZF_MYND_2"/>
    <property type="match status" value="1"/>
</dbReference>
<dbReference type="Pfam" id="PF01753">
    <property type="entry name" value="zf-MYND"/>
    <property type="match status" value="1"/>
</dbReference>
<dbReference type="EMBL" id="KN839873">
    <property type="protein sequence ID" value="KIJ60355.1"/>
    <property type="molecule type" value="Genomic_DNA"/>
</dbReference>
<accession>A0A0C9VRB5</accession>
<dbReference type="HOGENOM" id="CLU_039543_0_0_1"/>
<evidence type="ECO:0000259" key="5">
    <source>
        <dbReference type="PROSITE" id="PS50865"/>
    </source>
</evidence>
<keyword evidence="1" id="KW-0479">Metal-binding</keyword>
<dbReference type="Gene3D" id="6.10.140.2220">
    <property type="match status" value="1"/>
</dbReference>